<sequence>DEWLVRHPGWHTSGNRRVVQPLFGPGRCGAPGVRLCPGSLCSTGPDAFEWSGTLYSDAGCGHPTPPHRLRPAMLRGHSGLLGHKLRGGAFAHGRGAVPGTFSEPRRLCLAPAGEREQFRKWATLQDLHRPRWPLARLPGRRQWTGS</sequence>
<evidence type="ECO:0000313" key="1">
    <source>
        <dbReference type="EMBL" id="CAK9101036.1"/>
    </source>
</evidence>
<accession>A0ABP0RPC7</accession>
<reference evidence="1 2" key="1">
    <citation type="submission" date="2024-02" db="EMBL/GenBank/DDBJ databases">
        <authorList>
            <person name="Chen Y."/>
            <person name="Shah S."/>
            <person name="Dougan E. K."/>
            <person name="Thang M."/>
            <person name="Chan C."/>
        </authorList>
    </citation>
    <scope>NUCLEOTIDE SEQUENCE [LARGE SCALE GENOMIC DNA]</scope>
</reference>
<protein>
    <submittedName>
        <fullName evidence="1">Uncharacterized protein</fullName>
    </submittedName>
</protein>
<feature type="non-terminal residue" evidence="1">
    <location>
        <position position="146"/>
    </location>
</feature>
<name>A0ABP0RPC7_9DINO</name>
<keyword evidence="2" id="KW-1185">Reference proteome</keyword>
<comment type="caution">
    <text evidence="1">The sequence shown here is derived from an EMBL/GenBank/DDBJ whole genome shotgun (WGS) entry which is preliminary data.</text>
</comment>
<dbReference type="EMBL" id="CAXAMN010026162">
    <property type="protein sequence ID" value="CAK9101036.1"/>
    <property type="molecule type" value="Genomic_DNA"/>
</dbReference>
<proteinExistence type="predicted"/>
<dbReference type="Proteomes" id="UP001642484">
    <property type="component" value="Unassembled WGS sequence"/>
</dbReference>
<evidence type="ECO:0000313" key="2">
    <source>
        <dbReference type="Proteomes" id="UP001642484"/>
    </source>
</evidence>
<organism evidence="1 2">
    <name type="scientific">Durusdinium trenchii</name>
    <dbReference type="NCBI Taxonomy" id="1381693"/>
    <lineage>
        <taxon>Eukaryota</taxon>
        <taxon>Sar</taxon>
        <taxon>Alveolata</taxon>
        <taxon>Dinophyceae</taxon>
        <taxon>Suessiales</taxon>
        <taxon>Symbiodiniaceae</taxon>
        <taxon>Durusdinium</taxon>
    </lineage>
</organism>
<feature type="non-terminal residue" evidence="1">
    <location>
        <position position="1"/>
    </location>
</feature>
<gene>
    <name evidence="1" type="ORF">CCMP2556_LOCUS47666</name>
</gene>